<evidence type="ECO:0008006" key="2">
    <source>
        <dbReference type="Google" id="ProtNLM"/>
    </source>
</evidence>
<reference evidence="1" key="1">
    <citation type="journal article" date="2020" name="Nature">
        <title>Giant virus diversity and host interactions through global metagenomics.</title>
        <authorList>
            <person name="Schulz F."/>
            <person name="Roux S."/>
            <person name="Paez-Espino D."/>
            <person name="Jungbluth S."/>
            <person name="Walsh D.A."/>
            <person name="Denef V.J."/>
            <person name="McMahon K.D."/>
            <person name="Konstantinidis K.T."/>
            <person name="Eloe-Fadrosh E.A."/>
            <person name="Kyrpides N.C."/>
            <person name="Woyke T."/>
        </authorList>
    </citation>
    <scope>NUCLEOTIDE SEQUENCE</scope>
    <source>
        <strain evidence="1">GVMAG-M-3300023184-165</strain>
    </source>
</reference>
<dbReference type="AlphaFoldDB" id="A0A6C0HQ43"/>
<dbReference type="Gene3D" id="3.30.160.60">
    <property type="entry name" value="Classic Zinc Finger"/>
    <property type="match status" value="1"/>
</dbReference>
<name>A0A6C0HQ43_9ZZZZ</name>
<evidence type="ECO:0000313" key="1">
    <source>
        <dbReference type="EMBL" id="QHT82811.1"/>
    </source>
</evidence>
<proteinExistence type="predicted"/>
<accession>A0A6C0HQ43</accession>
<protein>
    <recommendedName>
        <fullName evidence="2">C2H2-type domain-containing protein</fullName>
    </recommendedName>
</protein>
<organism evidence="1">
    <name type="scientific">viral metagenome</name>
    <dbReference type="NCBI Taxonomy" id="1070528"/>
    <lineage>
        <taxon>unclassified sequences</taxon>
        <taxon>metagenomes</taxon>
        <taxon>organismal metagenomes</taxon>
    </lineage>
</organism>
<sequence length="319" mass="37031">MSTKNLSSKSSKIYECLDCDYRTSRKSQYDRHILTSKHLILINPKKEPKFLTQKVPEHFACSCGKSYKHQSSLCAHKKKCSSKEDISNAITETLQQPESVFTLLLNQNMELIKQNQEFKDLIIEQNNKMIEMAKEAKTINNTTTNNNTNNNFNLQFFLNEQCKDALNIMDFINQLQLNTADLDMVGRVGYSEGISKLFIRGLKELDVFKRPIHCSDLKREVLYVKDKDAWEKDNDEKKKMKNAIKYIAAKNFKQIHKWQEENPDSNHYDSKKNDDYNQIILNSMGGATAEEDENNYNKIIRNVAKESVIDKEGNAQYTD</sequence>
<dbReference type="EMBL" id="MN740004">
    <property type="protein sequence ID" value="QHT82811.1"/>
    <property type="molecule type" value="Genomic_DNA"/>
</dbReference>